<keyword evidence="4" id="KW-1185">Reference proteome</keyword>
<keyword evidence="2" id="KW-1133">Transmembrane helix</keyword>
<feature type="transmembrane region" description="Helical" evidence="2">
    <location>
        <begin position="274"/>
        <end position="295"/>
    </location>
</feature>
<protein>
    <submittedName>
        <fullName evidence="3">Uncharacterized protein</fullName>
    </submittedName>
</protein>
<gene>
    <name evidence="3" type="ORF">C1645_820117</name>
</gene>
<dbReference type="STRING" id="658196.A0A397T662"/>
<dbReference type="AlphaFoldDB" id="A0A397T662"/>
<feature type="compositionally biased region" description="Pro residues" evidence="1">
    <location>
        <begin position="402"/>
        <end position="415"/>
    </location>
</feature>
<reference evidence="3 4" key="1">
    <citation type="submission" date="2018-06" db="EMBL/GenBank/DDBJ databases">
        <title>Comparative genomics reveals the genomic features of Rhizophagus irregularis, R. cerebriforme, R. diaphanum and Gigaspora rosea, and their symbiotic lifestyle signature.</title>
        <authorList>
            <person name="Morin E."/>
            <person name="San Clemente H."/>
            <person name="Chen E.C.H."/>
            <person name="De La Providencia I."/>
            <person name="Hainaut M."/>
            <person name="Kuo A."/>
            <person name="Kohler A."/>
            <person name="Murat C."/>
            <person name="Tang N."/>
            <person name="Roy S."/>
            <person name="Loubradou J."/>
            <person name="Henrissat B."/>
            <person name="Grigoriev I.V."/>
            <person name="Corradi N."/>
            <person name="Roux C."/>
            <person name="Martin F.M."/>
        </authorList>
    </citation>
    <scope>NUCLEOTIDE SEQUENCE [LARGE SCALE GENOMIC DNA]</scope>
    <source>
        <strain evidence="3 4">DAOM 227022</strain>
    </source>
</reference>
<feature type="transmembrane region" description="Helical" evidence="2">
    <location>
        <begin position="186"/>
        <end position="203"/>
    </location>
</feature>
<name>A0A397T662_9GLOM</name>
<keyword evidence="2" id="KW-0812">Transmembrane</keyword>
<dbReference type="OrthoDB" id="2384193at2759"/>
<evidence type="ECO:0000256" key="2">
    <source>
        <dbReference type="SAM" id="Phobius"/>
    </source>
</evidence>
<feature type="transmembrane region" description="Helical" evidence="2">
    <location>
        <begin position="117"/>
        <end position="137"/>
    </location>
</feature>
<keyword evidence="2" id="KW-0472">Membrane</keyword>
<feature type="compositionally biased region" description="Low complexity" evidence="1">
    <location>
        <begin position="391"/>
        <end position="401"/>
    </location>
</feature>
<dbReference type="EMBL" id="QKYT01000116">
    <property type="protein sequence ID" value="RIA92819.1"/>
    <property type="molecule type" value="Genomic_DNA"/>
</dbReference>
<feature type="transmembrane region" description="Helical" evidence="2">
    <location>
        <begin position="157"/>
        <end position="174"/>
    </location>
</feature>
<feature type="region of interest" description="Disordered" evidence="1">
    <location>
        <begin position="391"/>
        <end position="428"/>
    </location>
</feature>
<feature type="transmembrane region" description="Helical" evidence="2">
    <location>
        <begin position="50"/>
        <end position="72"/>
    </location>
</feature>
<feature type="transmembrane region" description="Helical" evidence="2">
    <location>
        <begin position="240"/>
        <end position="262"/>
    </location>
</feature>
<comment type="caution">
    <text evidence="3">The sequence shown here is derived from an EMBL/GenBank/DDBJ whole genome shotgun (WGS) entry which is preliminary data.</text>
</comment>
<organism evidence="3 4">
    <name type="scientific">Glomus cerebriforme</name>
    <dbReference type="NCBI Taxonomy" id="658196"/>
    <lineage>
        <taxon>Eukaryota</taxon>
        <taxon>Fungi</taxon>
        <taxon>Fungi incertae sedis</taxon>
        <taxon>Mucoromycota</taxon>
        <taxon>Glomeromycotina</taxon>
        <taxon>Glomeromycetes</taxon>
        <taxon>Glomerales</taxon>
        <taxon>Glomeraceae</taxon>
        <taxon>Glomus</taxon>
    </lineage>
</organism>
<sequence>MLYVDSDFSFVERAIIDVWVCLWFIQRVWSTDRFDCLQWSKLRNFDIKSIITLLLLLMLPGQSLFDIIWTYLKYNEGFVIDKVTNEIFPKPEYLQYGNTKIYLWTDKDIILKRTSEYMLSLVFAFQTGTLALLQAFWSHLSSQIGGKPFIRTWKFKFYVSWVVISFIIFPMARFLTRENEVFVENVPPFIFSTQLLIVFLLGIKNGKRLNKLLDSIKHTYSPSGQETISRIHYFIEMNRSIMFGSLMMCIALLTTTLNTIAFNQAIKSKLFMDFHIIHANFGSLILWVTMILIIYPRYYISSGRIMDTSSYSTLDDHYYHASLEMGNNQSEKLKNGIKKDRPTSFIVNSSQPITNDIIKKSISSLLEEQKQQFEYFRHKTSASFSSTTTIATSNFSHDPTSPLFPPPPPLIPPPTIYEKPSYNNKYKS</sequence>
<proteinExistence type="predicted"/>
<evidence type="ECO:0000256" key="1">
    <source>
        <dbReference type="SAM" id="MobiDB-lite"/>
    </source>
</evidence>
<accession>A0A397T662</accession>
<dbReference type="Proteomes" id="UP000265703">
    <property type="component" value="Unassembled WGS sequence"/>
</dbReference>
<evidence type="ECO:0000313" key="4">
    <source>
        <dbReference type="Proteomes" id="UP000265703"/>
    </source>
</evidence>
<evidence type="ECO:0000313" key="3">
    <source>
        <dbReference type="EMBL" id="RIA92819.1"/>
    </source>
</evidence>